<dbReference type="PROSITE" id="PS51420">
    <property type="entry name" value="RHO"/>
    <property type="match status" value="1"/>
</dbReference>
<dbReference type="SUPFAM" id="SSF52540">
    <property type="entry name" value="P-loop containing nucleoside triphosphate hydrolases"/>
    <property type="match status" value="1"/>
</dbReference>
<dbReference type="GO" id="GO:0016020">
    <property type="term" value="C:membrane"/>
    <property type="evidence" value="ECO:0007669"/>
    <property type="project" value="InterPro"/>
</dbReference>
<organism evidence="3 4">
    <name type="scientific">Candidula unifasciata</name>
    <dbReference type="NCBI Taxonomy" id="100452"/>
    <lineage>
        <taxon>Eukaryota</taxon>
        <taxon>Metazoa</taxon>
        <taxon>Spiralia</taxon>
        <taxon>Lophotrochozoa</taxon>
        <taxon>Mollusca</taxon>
        <taxon>Gastropoda</taxon>
        <taxon>Heterobranchia</taxon>
        <taxon>Euthyneura</taxon>
        <taxon>Panpulmonata</taxon>
        <taxon>Eupulmonata</taxon>
        <taxon>Stylommatophora</taxon>
        <taxon>Helicina</taxon>
        <taxon>Helicoidea</taxon>
        <taxon>Geomitridae</taxon>
        <taxon>Candidula</taxon>
    </lineage>
</organism>
<dbReference type="SMART" id="SM00174">
    <property type="entry name" value="RHO"/>
    <property type="match status" value="1"/>
</dbReference>
<dbReference type="Pfam" id="PF00071">
    <property type="entry name" value="Ras"/>
    <property type="match status" value="1"/>
</dbReference>
<dbReference type="PROSITE" id="PS51419">
    <property type="entry name" value="RAB"/>
    <property type="match status" value="1"/>
</dbReference>
<dbReference type="SMART" id="SM00173">
    <property type="entry name" value="RAS"/>
    <property type="match status" value="1"/>
</dbReference>
<dbReference type="OrthoDB" id="265044at2759"/>
<dbReference type="GO" id="GO:0003924">
    <property type="term" value="F:GTPase activity"/>
    <property type="evidence" value="ECO:0007669"/>
    <property type="project" value="InterPro"/>
</dbReference>
<accession>A0A8S3YT38</accession>
<dbReference type="InterPro" id="IPR020849">
    <property type="entry name" value="Small_GTPase_Ras-type"/>
</dbReference>
<dbReference type="Proteomes" id="UP000678393">
    <property type="component" value="Unassembled WGS sequence"/>
</dbReference>
<gene>
    <name evidence="3" type="ORF">CUNI_LOCUS4260</name>
</gene>
<keyword evidence="2" id="KW-0342">GTP-binding</keyword>
<evidence type="ECO:0000256" key="2">
    <source>
        <dbReference type="ARBA" id="ARBA00023134"/>
    </source>
</evidence>
<dbReference type="InterPro" id="IPR005225">
    <property type="entry name" value="Small_GTP-bd"/>
</dbReference>
<dbReference type="Gene3D" id="3.40.50.300">
    <property type="entry name" value="P-loop containing nucleotide triphosphate hydrolases"/>
    <property type="match status" value="1"/>
</dbReference>
<reference evidence="3" key="1">
    <citation type="submission" date="2021-04" db="EMBL/GenBank/DDBJ databases">
        <authorList>
            <consortium name="Molecular Ecology Group"/>
        </authorList>
    </citation>
    <scope>NUCLEOTIDE SEQUENCE</scope>
</reference>
<dbReference type="InterPro" id="IPR027417">
    <property type="entry name" value="P-loop_NTPase"/>
</dbReference>
<dbReference type="GO" id="GO:0005525">
    <property type="term" value="F:GTP binding"/>
    <property type="evidence" value="ECO:0007669"/>
    <property type="project" value="UniProtKB-KW"/>
</dbReference>
<dbReference type="PRINTS" id="PR00449">
    <property type="entry name" value="RASTRNSFRMNG"/>
</dbReference>
<evidence type="ECO:0000313" key="4">
    <source>
        <dbReference type="Proteomes" id="UP000678393"/>
    </source>
</evidence>
<dbReference type="SMART" id="SM00175">
    <property type="entry name" value="RAB"/>
    <property type="match status" value="1"/>
</dbReference>
<sequence length="193" mass="21472">MKKVTCVVVGDAGVGKSTIITQLTQSVFEEDYKPTVEDEATFPLLVGDHDVELTIYDTSGNVEFARMREDKYKLGEGFLAVYSITSDESFKELKTILDKLKALKENTVPIVLVGCKLDSDEQRQVTTEQGAEMAKLLNCPFAEINAKERDHVVDVFTRLVREIERISSQHKVETTPAAAAKGKPKKKKCCTVL</sequence>
<dbReference type="GO" id="GO:0007165">
    <property type="term" value="P:signal transduction"/>
    <property type="evidence" value="ECO:0007669"/>
    <property type="project" value="InterPro"/>
</dbReference>
<dbReference type="InterPro" id="IPR001806">
    <property type="entry name" value="Small_GTPase"/>
</dbReference>
<dbReference type="FunFam" id="3.40.50.300:FF:001447">
    <property type="entry name" value="Ras-related protein Rab-1B"/>
    <property type="match status" value="1"/>
</dbReference>
<dbReference type="PANTHER" id="PTHR24070">
    <property type="entry name" value="RAS, DI-RAS, AND RHEB FAMILY MEMBERS OF SMALL GTPASE SUPERFAMILY"/>
    <property type="match status" value="1"/>
</dbReference>
<protein>
    <submittedName>
        <fullName evidence="3">Uncharacterized protein</fullName>
    </submittedName>
</protein>
<dbReference type="NCBIfam" id="TIGR00231">
    <property type="entry name" value="small_GTP"/>
    <property type="match status" value="1"/>
</dbReference>
<name>A0A8S3YT38_9EUPU</name>
<comment type="caution">
    <text evidence="3">The sequence shown here is derived from an EMBL/GenBank/DDBJ whole genome shotgun (WGS) entry which is preliminary data.</text>
</comment>
<evidence type="ECO:0000256" key="1">
    <source>
        <dbReference type="ARBA" id="ARBA00022741"/>
    </source>
</evidence>
<dbReference type="PROSITE" id="PS51421">
    <property type="entry name" value="RAS"/>
    <property type="match status" value="1"/>
</dbReference>
<dbReference type="AlphaFoldDB" id="A0A8S3YT38"/>
<keyword evidence="4" id="KW-1185">Reference proteome</keyword>
<proteinExistence type="predicted"/>
<dbReference type="EMBL" id="CAJHNH020000594">
    <property type="protein sequence ID" value="CAG5118702.1"/>
    <property type="molecule type" value="Genomic_DNA"/>
</dbReference>
<evidence type="ECO:0000313" key="3">
    <source>
        <dbReference type="EMBL" id="CAG5118702.1"/>
    </source>
</evidence>
<keyword evidence="1" id="KW-0547">Nucleotide-binding</keyword>